<accession>A0A914WGW8</accession>
<feature type="coiled-coil region" evidence="2">
    <location>
        <begin position="548"/>
        <end position="575"/>
    </location>
</feature>
<reference evidence="5" key="1">
    <citation type="submission" date="2022-11" db="UniProtKB">
        <authorList>
            <consortium name="WormBaseParasite"/>
        </authorList>
    </citation>
    <scope>IDENTIFICATION</scope>
</reference>
<dbReference type="Pfam" id="PF08385">
    <property type="entry name" value="DHC_N1"/>
    <property type="match status" value="1"/>
</dbReference>
<dbReference type="Proteomes" id="UP000887566">
    <property type="component" value="Unplaced"/>
</dbReference>
<proteinExistence type="inferred from homology"/>
<dbReference type="AlphaFoldDB" id="A0A914WGW8"/>
<evidence type="ECO:0000256" key="1">
    <source>
        <dbReference type="ARBA" id="ARBA00008887"/>
    </source>
</evidence>
<dbReference type="PANTHER" id="PTHR46532:SF4">
    <property type="entry name" value="AAA+ ATPASE DOMAIN-CONTAINING PROTEIN"/>
    <property type="match status" value="1"/>
</dbReference>
<evidence type="ECO:0000259" key="3">
    <source>
        <dbReference type="Pfam" id="PF08385"/>
    </source>
</evidence>
<feature type="domain" description="Dynein heavy chain tail" evidence="3">
    <location>
        <begin position="251"/>
        <end position="837"/>
    </location>
</feature>
<keyword evidence="4" id="KW-1185">Reference proteome</keyword>
<organism evidence="4 5">
    <name type="scientific">Plectus sambesii</name>
    <dbReference type="NCBI Taxonomy" id="2011161"/>
    <lineage>
        <taxon>Eukaryota</taxon>
        <taxon>Metazoa</taxon>
        <taxon>Ecdysozoa</taxon>
        <taxon>Nematoda</taxon>
        <taxon>Chromadorea</taxon>
        <taxon>Plectida</taxon>
        <taxon>Plectina</taxon>
        <taxon>Plectoidea</taxon>
        <taxon>Plectidae</taxon>
        <taxon>Plectus</taxon>
    </lineage>
</organism>
<evidence type="ECO:0000313" key="5">
    <source>
        <dbReference type="WBParaSite" id="PSAMB.scaffold406size52615.g5372.t1"/>
    </source>
</evidence>
<dbReference type="WBParaSite" id="PSAMB.scaffold406size52615.g5372.t1">
    <property type="protein sequence ID" value="PSAMB.scaffold406size52615.g5372.t1"/>
    <property type="gene ID" value="PSAMB.scaffold406size52615.g5372"/>
</dbReference>
<dbReference type="GO" id="GO:0007018">
    <property type="term" value="P:microtubule-based movement"/>
    <property type="evidence" value="ECO:0007669"/>
    <property type="project" value="InterPro"/>
</dbReference>
<evidence type="ECO:0000256" key="2">
    <source>
        <dbReference type="SAM" id="Coils"/>
    </source>
</evidence>
<name>A0A914WGW8_9BILA</name>
<dbReference type="GO" id="GO:0051959">
    <property type="term" value="F:dynein light intermediate chain binding"/>
    <property type="evidence" value="ECO:0007669"/>
    <property type="project" value="InterPro"/>
</dbReference>
<dbReference type="GO" id="GO:0045505">
    <property type="term" value="F:dynein intermediate chain binding"/>
    <property type="evidence" value="ECO:0007669"/>
    <property type="project" value="InterPro"/>
</dbReference>
<evidence type="ECO:0000313" key="4">
    <source>
        <dbReference type="Proteomes" id="UP000887566"/>
    </source>
</evidence>
<dbReference type="GO" id="GO:0005858">
    <property type="term" value="C:axonemal dynein complex"/>
    <property type="evidence" value="ECO:0007669"/>
    <property type="project" value="TreeGrafter"/>
</dbReference>
<dbReference type="InterPro" id="IPR026983">
    <property type="entry name" value="DHC"/>
</dbReference>
<dbReference type="InterPro" id="IPR013594">
    <property type="entry name" value="Dynein_heavy_tail"/>
</dbReference>
<comment type="similarity">
    <text evidence="1">Belongs to the dynein heavy chain family.</text>
</comment>
<dbReference type="PANTHER" id="PTHR46532">
    <property type="entry name" value="MALE FERTILITY FACTOR KL5"/>
    <property type="match status" value="1"/>
</dbReference>
<sequence length="1238" mass="141376">MSDSGNESAVVSAPPTEVAPVELASADSVVTYLRKLATVILEDGSGGSTLSSLDSCLRDATTVEAIKRFISDHQSPVLVLERIPTVRDEDGEMSSTESELETENATYNLSTEVHFSSQKASSILLIKRSHAIEADKPIVQQVRMISLTEGNPYETLHSYVSSAVAPYFKSYIRESGRGDSYRDGDKLAPSVEKKLSELEIGLLHLQQNIEIPEIHLPAHPIVQAVIKKAAEENRKPKVGDLSDRVEDSSFLNQLQNGVNRWIREIQKVTKLDRDPASGTAIQEITFWLNLERALLKLYQKRESDEVTLTLEALKHGKRFHATVSFDTDTGLKQAMTTVNDYNVLMKDFPLNDLLSATELDKIRSALLAIFAHLRKIRNTKYPIQRALRLVEAISRDLQGQMLKVLNTRRLMHIPIADFDKLMNSCFEVFSAWDDEYDKLSALMRDISKKKREEQMKLTWRITPPHKKLQARLEQMRKFRRAHEQLRTVISRVLRPAASKSSDMEKSIADLSLEPAPLDSADANAIEEVNVAYENVKEVDCLDLSKEGTDAWEAALRRYEERIDRVEARITSRLRDQLGGAKNANEMFLIFSRFNALFIRPHIRGAIREYQAQLILRVKEDIESLQRQFTVHYVDSTASNMSQARDLPPVSGSIIWIKQIDRQLSTYMKRIEDVLGRGWENHVEGRQLKQEGDNFRLKLNTQHIFDDWVAKVQARNLAIAGKVYVIEAVRRSNDGKSILRLRVNFSPEVITLSKEVRNLKNMGFRIPLPVVNKAHQANQLYPFAISLLESVRTYDSINDKIADKRDMVLLVAGHKRDIQSQIAEGGGLVWESYKMDPYVKKFAETINQYQEKVEELLVVQDAIDAQLAAMDTCQYAAPTIAALLATIQKAVDQLSLGNYSNLHIWVQKLDEEIEKKLARRLQEGVRAWTRVLEGRNDQEDLDSTDHSPDQAKVKAGGEPVIQTMVHEMRLTSQVMYLSPTIEEARSNLLQQLFAWEAIITTQQRISSTRYQVAIDRNTSESTYRNLLSKLPEGQGVIEQAYTAVENLLSKVREYVGEWLRYQALWDLQPDMLYERLGTDLNKWMKTLVEIKKSRNTFDTQETRKEIPPLIVDYAKVQSKVSLKYDNWHREVLQKYGGALGVEMQTFFTDVSKSRNELEQQSVDAGTTSEAVGFITYVQGLKKQTKQWQDQVEMFREGQRLLSFQRFQFPTNWLYADNIEGEWSAFSDILGRKDSAIQTQ</sequence>
<keyword evidence="2" id="KW-0175">Coiled coil</keyword>
<protein>
    <submittedName>
        <fullName evidence="5">Dynein heavy chain tail domain-containing protein</fullName>
    </submittedName>
</protein>